<evidence type="ECO:0000313" key="2">
    <source>
        <dbReference type="Proteomes" id="UP000309997"/>
    </source>
</evidence>
<comment type="caution">
    <text evidence="1">The sequence shown here is derived from an EMBL/GenBank/DDBJ whole genome shotgun (WGS) entry which is preliminary data.</text>
</comment>
<name>A0ACC4BIN4_POPAL</name>
<gene>
    <name evidence="1" type="ORF">D5086_019720</name>
</gene>
<organism evidence="1 2">
    <name type="scientific">Populus alba</name>
    <name type="common">White poplar</name>
    <dbReference type="NCBI Taxonomy" id="43335"/>
    <lineage>
        <taxon>Eukaryota</taxon>
        <taxon>Viridiplantae</taxon>
        <taxon>Streptophyta</taxon>
        <taxon>Embryophyta</taxon>
        <taxon>Tracheophyta</taxon>
        <taxon>Spermatophyta</taxon>
        <taxon>Magnoliopsida</taxon>
        <taxon>eudicotyledons</taxon>
        <taxon>Gunneridae</taxon>
        <taxon>Pentapetalae</taxon>
        <taxon>rosids</taxon>
        <taxon>fabids</taxon>
        <taxon>Malpighiales</taxon>
        <taxon>Salicaceae</taxon>
        <taxon>Saliceae</taxon>
        <taxon>Populus</taxon>
    </lineage>
</organism>
<evidence type="ECO:0000313" key="1">
    <source>
        <dbReference type="EMBL" id="KAL3578216.1"/>
    </source>
</evidence>
<reference evidence="1 2" key="1">
    <citation type="journal article" date="2024" name="Plant Biotechnol. J.">
        <title>Genome and CRISPR/Cas9 system of a widespread forest tree (Populus alba) in the world.</title>
        <authorList>
            <person name="Liu Y.J."/>
            <person name="Jiang P.F."/>
            <person name="Han X.M."/>
            <person name="Li X.Y."/>
            <person name="Wang H.M."/>
            <person name="Wang Y.J."/>
            <person name="Wang X.X."/>
            <person name="Zeng Q.Y."/>
        </authorList>
    </citation>
    <scope>NUCLEOTIDE SEQUENCE [LARGE SCALE GENOMIC DNA]</scope>
    <source>
        <strain evidence="2">cv. PAL-ZL1</strain>
    </source>
</reference>
<proteinExistence type="predicted"/>
<dbReference type="EMBL" id="RCHU02000010">
    <property type="protein sequence ID" value="KAL3578216.1"/>
    <property type="molecule type" value="Genomic_DNA"/>
</dbReference>
<accession>A0ACC4BIN4</accession>
<protein>
    <submittedName>
        <fullName evidence="1">Uncharacterized protein</fullName>
    </submittedName>
</protein>
<dbReference type="Proteomes" id="UP000309997">
    <property type="component" value="Unassembled WGS sequence"/>
</dbReference>
<keyword evidence="2" id="KW-1185">Reference proteome</keyword>
<sequence>MLVTGSSFSVPPNIRVVIAMQTSRFTFHHAILCPHLLINGDGGAGMGESTGSNPFKGGDFVEQQWQPQKNPGAMQQQSEKQRP</sequence>